<comment type="function">
    <text evidence="8">Component of the cytosolic iron-sulfur (Fe-S) protein assembly (CIA) machinery. Required for maturation of extramitochondrial Fe-S proteins. Functions as Fe-S scaffold, mediating the de novo assembly of an Fe-S cluster and its transfer to target apoproteins. Essential for embryo development.</text>
</comment>
<keyword evidence="2 8" id="KW-0963">Cytoplasm</keyword>
<proteinExistence type="inferred from homology"/>
<evidence type="ECO:0000256" key="1">
    <source>
        <dbReference type="ARBA" id="ARBA00022485"/>
    </source>
</evidence>
<dbReference type="InterPro" id="IPR000808">
    <property type="entry name" value="Mrp-like_CS"/>
</dbReference>
<evidence type="ECO:0000256" key="8">
    <source>
        <dbReference type="HAMAP-Rule" id="MF_03038"/>
    </source>
</evidence>
<feature type="binding site" evidence="8">
    <location>
        <begin position="94"/>
        <end position="101"/>
    </location>
    <ligand>
        <name>ATP</name>
        <dbReference type="ChEBI" id="CHEBI:30616"/>
    </ligand>
</feature>
<comment type="miscellaneous">
    <text evidence="8">Although plant and algal NBP35 proteins lack the characteristic CXXC motif in the C-terminus, thought to be required for Fe-S cluster binding, they can bind a [4Fe-4S] cluster in the C-terminus. Also, in this linage, no CFD1 partner protein homolog as found in other eukaryotes can be found.</text>
</comment>
<keyword evidence="4 8" id="KW-0547">Nucleotide-binding</keyword>
<dbReference type="GO" id="GO:0140663">
    <property type="term" value="F:ATP-dependent FeS chaperone activity"/>
    <property type="evidence" value="ECO:0007669"/>
    <property type="project" value="InterPro"/>
</dbReference>
<reference evidence="9 10" key="2">
    <citation type="journal article" date="2014" name="BMC Genomics">
        <title>An improved genome of the model marine alga Ostreococcus tauri unfolds by assessing Illumina de novo assemblies.</title>
        <authorList>
            <person name="Blanc-Mathieu R."/>
            <person name="Verhelst B."/>
            <person name="Derelle E."/>
            <person name="Rombauts S."/>
            <person name="Bouget F.Y."/>
            <person name="Carre I."/>
            <person name="Chateau A."/>
            <person name="Eyre-Walker A."/>
            <person name="Grimsley N."/>
            <person name="Moreau H."/>
            <person name="Piegu B."/>
            <person name="Rivals E."/>
            <person name="Schackwitz W."/>
            <person name="Van de Peer Y."/>
            <person name="Piganeau G."/>
        </authorList>
    </citation>
    <scope>NUCLEOTIDE SEQUENCE [LARGE SCALE GENOMIC DNA]</scope>
    <source>
        <strain evidence="10">OTTH 0595 / CCAP 157/2 / RCC745</strain>
    </source>
</reference>
<dbReference type="InterPro" id="IPR028601">
    <property type="entry name" value="NUBP1/Nbp35"/>
</dbReference>
<evidence type="ECO:0000313" key="9">
    <source>
        <dbReference type="EMBL" id="CEF96787.1"/>
    </source>
</evidence>
<name>A0A090M2P3_OSTTA</name>
<evidence type="ECO:0000256" key="3">
    <source>
        <dbReference type="ARBA" id="ARBA00022723"/>
    </source>
</evidence>
<dbReference type="GO" id="GO:0046872">
    <property type="term" value="F:metal ion binding"/>
    <property type="evidence" value="ECO:0007669"/>
    <property type="project" value="UniProtKB-KW"/>
</dbReference>
<dbReference type="CDD" id="cd02037">
    <property type="entry name" value="Mrp_NBP35"/>
    <property type="match status" value="1"/>
</dbReference>
<keyword evidence="5 8" id="KW-0067">ATP-binding</keyword>
<dbReference type="PROSITE" id="PS01215">
    <property type="entry name" value="MRP"/>
    <property type="match status" value="1"/>
</dbReference>
<gene>
    <name evidence="8" type="primary">NBP35</name>
    <name evidence="9" type="ORF">OT_ostta01g04550</name>
</gene>
<dbReference type="OrthoDB" id="1741334at2759"/>
<evidence type="ECO:0000256" key="5">
    <source>
        <dbReference type="ARBA" id="ARBA00022840"/>
    </source>
</evidence>
<dbReference type="EMBL" id="CAID01000001">
    <property type="protein sequence ID" value="CEF96787.1"/>
    <property type="molecule type" value="Genomic_DNA"/>
</dbReference>
<dbReference type="Pfam" id="PF10609">
    <property type="entry name" value="ParA"/>
    <property type="match status" value="1"/>
</dbReference>
<dbReference type="PANTHER" id="PTHR23264">
    <property type="entry name" value="NUCLEOTIDE-BINDING PROTEIN NBP35 YEAST -RELATED"/>
    <property type="match status" value="1"/>
</dbReference>
<keyword evidence="7 8" id="KW-0411">Iron-sulfur</keyword>
<feature type="binding site" evidence="8">
    <location>
        <position position="53"/>
    </location>
    <ligand>
        <name>[4Fe-4S] cluster</name>
        <dbReference type="ChEBI" id="CHEBI:49883"/>
        <label>1</label>
    </ligand>
</feature>
<dbReference type="STRING" id="70448.A0A090M2P3"/>
<keyword evidence="6 8" id="KW-0408">Iron</keyword>
<accession>A0A090M2P3</accession>
<keyword evidence="10" id="KW-1185">Reference proteome</keyword>
<dbReference type="InterPro" id="IPR027417">
    <property type="entry name" value="P-loop_NTPase"/>
</dbReference>
<dbReference type="GO" id="GO:0016226">
    <property type="term" value="P:iron-sulfur cluster assembly"/>
    <property type="evidence" value="ECO:0007669"/>
    <property type="project" value="UniProtKB-UniRule"/>
</dbReference>
<feature type="binding site" evidence="8">
    <location>
        <position position="59"/>
    </location>
    <ligand>
        <name>[4Fe-4S] cluster</name>
        <dbReference type="ChEBI" id="CHEBI:49883"/>
        <label>1</label>
    </ligand>
</feature>
<organism evidence="9 10">
    <name type="scientific">Ostreococcus tauri</name>
    <name type="common">Marine green alga</name>
    <dbReference type="NCBI Taxonomy" id="70448"/>
    <lineage>
        <taxon>Eukaryota</taxon>
        <taxon>Viridiplantae</taxon>
        <taxon>Chlorophyta</taxon>
        <taxon>Mamiellophyceae</taxon>
        <taxon>Mamiellales</taxon>
        <taxon>Bathycoccaceae</taxon>
        <taxon>Ostreococcus</taxon>
    </lineage>
</organism>
<dbReference type="FunCoup" id="A0A090M2P3">
    <property type="interactions" value="1800"/>
</dbReference>
<evidence type="ECO:0000256" key="7">
    <source>
        <dbReference type="ARBA" id="ARBA00023014"/>
    </source>
</evidence>
<sequence>MGVDRGRARRARERVARVDLAVRMREDVPANANASCVGVGDEAAGKAKGCEGCPNQAACASGAAKKASEEGDVDALRVAERLREVKRKILVLSGKGGVGKSTFAAQLAFGLARDGRDVGLLDVDICGPSVPLMLGEVGSEVHKSNSGWSPVYVEENLAVMSIGFLLPNPDDAVIWRGPRKNGLIKQFLGDTEWGALDYLIVDAPPGTSDEHLSVVQYMKEAGVDGALIVTTPQEVAMADVRKELNFCKKTGIKVLGVVENMSGLRLALDAVSFVNESSGADETARVRELLATHAPDLAESLGIHAEVFAPSKGGAEAMCAQLGVPFLGRVPLDPTIARAAEQGKSVFDPELRVASVSAVDAVVRGVVVAAGDTA</sequence>
<comment type="caution">
    <text evidence="9">The sequence shown here is derived from an EMBL/GenBank/DDBJ whole genome shotgun (WGS) entry which is preliminary data.</text>
</comment>
<comment type="subunit">
    <text evidence="8">Homodimer and homotetramer. Predominantly homodimeric.</text>
</comment>
<dbReference type="PANTHER" id="PTHR23264:SF19">
    <property type="entry name" value="CYTOSOLIC FE-S CLUSTER ASSEMBLY FACTOR NUBP2"/>
    <property type="match status" value="1"/>
</dbReference>
<keyword evidence="3 8" id="KW-0479">Metal-binding</keyword>
<dbReference type="InterPro" id="IPR019591">
    <property type="entry name" value="Mrp/NBP35_ATP-bd"/>
</dbReference>
<comment type="cofactor">
    <cofactor evidence="8">
        <name>[4Fe-4S] cluster</name>
        <dbReference type="ChEBI" id="CHEBI:49883"/>
    </cofactor>
    <text evidence="8">Binds 3 [4Fe-4S] clusters per homodimer. Contains two stable clusters in the N-termini and one labile, bridging cluster between subunits of the homodimer.</text>
</comment>
<dbReference type="Gene3D" id="3.40.50.300">
    <property type="entry name" value="P-loop containing nucleotide triphosphate hydrolases"/>
    <property type="match status" value="1"/>
</dbReference>
<dbReference type="HAMAP" id="MF_03038">
    <property type="entry name" value="NUBP1"/>
    <property type="match status" value="1"/>
</dbReference>
<evidence type="ECO:0000256" key="6">
    <source>
        <dbReference type="ARBA" id="ARBA00023004"/>
    </source>
</evidence>
<dbReference type="InterPro" id="IPR033756">
    <property type="entry name" value="YlxH/NBP35"/>
</dbReference>
<feature type="binding site" evidence="8">
    <location>
        <position position="50"/>
    </location>
    <ligand>
        <name>[4Fe-4S] cluster</name>
        <dbReference type="ChEBI" id="CHEBI:49883"/>
        <label>1</label>
    </ligand>
</feature>
<keyword evidence="1 8" id="KW-0004">4Fe-4S</keyword>
<dbReference type="HAMAP" id="MF_02040">
    <property type="entry name" value="Mrp_NBP35"/>
    <property type="match status" value="1"/>
</dbReference>
<reference evidence="10" key="1">
    <citation type="journal article" date="2006" name="Proc. Natl. Acad. Sci. U.S.A.">
        <title>Genome analysis of the smallest free-living eukaryote Ostreococcus tauri unveils many unique features.</title>
        <authorList>
            <person name="Derelle E."/>
            <person name="Ferraz C."/>
            <person name="Rombauts S."/>
            <person name="Rouze P."/>
            <person name="Worden A.Z."/>
            <person name="Robbens S."/>
            <person name="Partensky F."/>
            <person name="Degroeve S."/>
            <person name="Echeynie S."/>
            <person name="Cooke R."/>
            <person name="Saeys Y."/>
            <person name="Wuyts J."/>
            <person name="Jabbari K."/>
            <person name="Bowler C."/>
            <person name="Panaud O."/>
            <person name="Piegu B."/>
            <person name="Ball S.G."/>
            <person name="Ral J.-P."/>
            <person name="Bouget F.-Y."/>
            <person name="Piganeau G."/>
            <person name="De Baets B."/>
            <person name="Picard A."/>
            <person name="Delseny M."/>
            <person name="Demaille J."/>
            <person name="Van de Peer Y."/>
            <person name="Moreau H."/>
        </authorList>
    </citation>
    <scope>NUCLEOTIDE SEQUENCE [LARGE SCALE GENOMIC DNA]</scope>
    <source>
        <strain evidence="10">OTTH 0595 / CCAP 157/2 / RCC745</strain>
    </source>
</reference>
<comment type="subcellular location">
    <subcellularLocation>
        <location evidence="8">Cytoplasm</location>
    </subcellularLocation>
</comment>
<dbReference type="GO" id="GO:0005829">
    <property type="term" value="C:cytosol"/>
    <property type="evidence" value="ECO:0007669"/>
    <property type="project" value="TreeGrafter"/>
</dbReference>
<dbReference type="GO" id="GO:0005524">
    <property type="term" value="F:ATP binding"/>
    <property type="evidence" value="ECO:0007669"/>
    <property type="project" value="UniProtKB-KW"/>
</dbReference>
<dbReference type="AlphaFoldDB" id="A0A090M2P3"/>
<evidence type="ECO:0000256" key="2">
    <source>
        <dbReference type="ARBA" id="ARBA00022490"/>
    </source>
</evidence>
<dbReference type="InParanoid" id="A0A090M2P3"/>
<comment type="similarity">
    <text evidence="8">Belongs to the Mrp/NBP35 ATP-binding proteins family. NUBP1/NBP35 subfamily.</text>
</comment>
<dbReference type="Proteomes" id="UP000009170">
    <property type="component" value="Unassembled WGS sequence"/>
</dbReference>
<evidence type="ECO:0000256" key="4">
    <source>
        <dbReference type="ARBA" id="ARBA00022741"/>
    </source>
</evidence>
<evidence type="ECO:0000313" key="10">
    <source>
        <dbReference type="Proteomes" id="UP000009170"/>
    </source>
</evidence>
<dbReference type="GO" id="GO:0051539">
    <property type="term" value="F:4 iron, 4 sulfur cluster binding"/>
    <property type="evidence" value="ECO:0007669"/>
    <property type="project" value="UniProtKB-UniRule"/>
</dbReference>
<dbReference type="SUPFAM" id="SSF52540">
    <property type="entry name" value="P-loop containing nucleoside triphosphate hydrolases"/>
    <property type="match status" value="1"/>
</dbReference>
<feature type="binding site" evidence="8">
    <location>
        <position position="36"/>
    </location>
    <ligand>
        <name>[4Fe-4S] cluster</name>
        <dbReference type="ChEBI" id="CHEBI:49883"/>
        <label>1</label>
    </ligand>
</feature>
<protein>
    <recommendedName>
        <fullName evidence="8">Cytosolic Fe-S cluster assembly factor NBP35</fullName>
    </recommendedName>
</protein>